<organism evidence="1 2">
    <name type="scientific">Rubus argutus</name>
    <name type="common">Southern blackberry</name>
    <dbReference type="NCBI Taxonomy" id="59490"/>
    <lineage>
        <taxon>Eukaryota</taxon>
        <taxon>Viridiplantae</taxon>
        <taxon>Streptophyta</taxon>
        <taxon>Embryophyta</taxon>
        <taxon>Tracheophyta</taxon>
        <taxon>Spermatophyta</taxon>
        <taxon>Magnoliopsida</taxon>
        <taxon>eudicotyledons</taxon>
        <taxon>Gunneridae</taxon>
        <taxon>Pentapetalae</taxon>
        <taxon>rosids</taxon>
        <taxon>fabids</taxon>
        <taxon>Rosales</taxon>
        <taxon>Rosaceae</taxon>
        <taxon>Rosoideae</taxon>
        <taxon>Rosoideae incertae sedis</taxon>
        <taxon>Rubus</taxon>
    </lineage>
</organism>
<proteinExistence type="predicted"/>
<keyword evidence="2" id="KW-1185">Reference proteome</keyword>
<protein>
    <submittedName>
        <fullName evidence="1">Uncharacterized protein</fullName>
    </submittedName>
</protein>
<comment type="caution">
    <text evidence="1">The sequence shown here is derived from an EMBL/GenBank/DDBJ whole genome shotgun (WGS) entry which is preliminary data.</text>
</comment>
<reference evidence="1 2" key="1">
    <citation type="journal article" date="2023" name="G3 (Bethesda)">
        <title>A chromosome-length genome assembly and annotation of blackberry (Rubus argutus, cv. 'Hillquist').</title>
        <authorList>
            <person name="Bruna T."/>
            <person name="Aryal R."/>
            <person name="Dudchenko O."/>
            <person name="Sargent D.J."/>
            <person name="Mead D."/>
            <person name="Buti M."/>
            <person name="Cavallini A."/>
            <person name="Hytonen T."/>
            <person name="Andres J."/>
            <person name="Pham M."/>
            <person name="Weisz D."/>
            <person name="Mascagni F."/>
            <person name="Usai G."/>
            <person name="Natali L."/>
            <person name="Bassil N."/>
            <person name="Fernandez G.E."/>
            <person name="Lomsadze A."/>
            <person name="Armour M."/>
            <person name="Olukolu B."/>
            <person name="Poorten T."/>
            <person name="Britton C."/>
            <person name="Davik J."/>
            <person name="Ashrafi H."/>
            <person name="Aiden E.L."/>
            <person name="Borodovsky M."/>
            <person name="Worthington M."/>
        </authorList>
    </citation>
    <scope>NUCLEOTIDE SEQUENCE [LARGE SCALE GENOMIC DNA]</scope>
    <source>
        <strain evidence="1">PI 553951</strain>
    </source>
</reference>
<accession>A0AAW1WUW9</accession>
<dbReference type="EMBL" id="JBEDUW010000005">
    <property type="protein sequence ID" value="KAK9927494.1"/>
    <property type="molecule type" value="Genomic_DNA"/>
</dbReference>
<gene>
    <name evidence="1" type="ORF">M0R45_024675</name>
</gene>
<dbReference type="Proteomes" id="UP001457282">
    <property type="component" value="Unassembled WGS sequence"/>
</dbReference>
<evidence type="ECO:0000313" key="1">
    <source>
        <dbReference type="EMBL" id="KAK9927494.1"/>
    </source>
</evidence>
<dbReference type="AlphaFoldDB" id="A0AAW1WUW9"/>
<evidence type="ECO:0000313" key="2">
    <source>
        <dbReference type="Proteomes" id="UP001457282"/>
    </source>
</evidence>
<sequence>MQSLTRVLQNDFCRLKQLSRPYSHTWSPINKFSWGNKKSLDDAREEGSTCVNKFWSCTETITMNLLIYLRQWVLELFGDVKKGPQVNLEFQGRSSCLECW</sequence>
<name>A0AAW1WUW9_RUBAR</name>